<dbReference type="GO" id="GO:0003677">
    <property type="term" value="F:DNA binding"/>
    <property type="evidence" value="ECO:0007669"/>
    <property type="project" value="UniProtKB-KW"/>
</dbReference>
<dbReference type="Proteomes" id="UP000541444">
    <property type="component" value="Unassembled WGS sequence"/>
</dbReference>
<dbReference type="EMBL" id="JACGCM010001883">
    <property type="protein sequence ID" value="KAF6147712.1"/>
    <property type="molecule type" value="Genomic_DNA"/>
</dbReference>
<evidence type="ECO:0000313" key="9">
    <source>
        <dbReference type="EMBL" id="KAF6147712.1"/>
    </source>
</evidence>
<proteinExistence type="predicted"/>
<feature type="compositionally biased region" description="Basic and acidic residues" evidence="7">
    <location>
        <begin position="1373"/>
        <end position="1382"/>
    </location>
</feature>
<feature type="region of interest" description="Disordered" evidence="7">
    <location>
        <begin position="211"/>
        <end position="364"/>
    </location>
</feature>
<evidence type="ECO:0000256" key="7">
    <source>
        <dbReference type="SAM" id="MobiDB-lite"/>
    </source>
</evidence>
<dbReference type="InterPro" id="IPR000571">
    <property type="entry name" value="Znf_CCCH"/>
</dbReference>
<dbReference type="PROSITE" id="PS50103">
    <property type="entry name" value="ZF_C3H1"/>
    <property type="match status" value="3"/>
</dbReference>
<feature type="region of interest" description="Disordered" evidence="7">
    <location>
        <begin position="1"/>
        <end position="46"/>
    </location>
</feature>
<feature type="zinc finger region" description="C3H1-type" evidence="6">
    <location>
        <begin position="1803"/>
        <end position="1829"/>
    </location>
</feature>
<feature type="region of interest" description="Disordered" evidence="7">
    <location>
        <begin position="1467"/>
        <end position="1497"/>
    </location>
</feature>
<protein>
    <recommendedName>
        <fullName evidence="8">C3H1-type domain-containing protein</fullName>
    </recommendedName>
</protein>
<feature type="compositionally biased region" description="Polar residues" evidence="7">
    <location>
        <begin position="1203"/>
        <end position="1213"/>
    </location>
</feature>
<dbReference type="OrthoDB" id="3247158at2759"/>
<feature type="region of interest" description="Disordered" evidence="7">
    <location>
        <begin position="1227"/>
        <end position="1278"/>
    </location>
</feature>
<keyword evidence="1 6" id="KW-0479">Metal-binding</keyword>
<keyword evidence="5" id="KW-0238">DNA-binding</keyword>
<feature type="compositionally biased region" description="Polar residues" evidence="7">
    <location>
        <begin position="1168"/>
        <end position="1182"/>
    </location>
</feature>
<keyword evidence="4 6" id="KW-0862">Zinc</keyword>
<feature type="region of interest" description="Disordered" evidence="7">
    <location>
        <begin position="1357"/>
        <end position="1455"/>
    </location>
</feature>
<evidence type="ECO:0000256" key="2">
    <source>
        <dbReference type="ARBA" id="ARBA00022737"/>
    </source>
</evidence>
<feature type="compositionally biased region" description="Polar residues" evidence="7">
    <location>
        <begin position="1471"/>
        <end position="1492"/>
    </location>
</feature>
<feature type="domain" description="C3H1-type" evidence="8">
    <location>
        <begin position="1749"/>
        <end position="1777"/>
    </location>
</feature>
<dbReference type="PANTHER" id="PTHR46156:SF1">
    <property type="entry name" value="ZINC FINGER CCCH DOMAIN-CONTAINING PROTEIN 3"/>
    <property type="match status" value="1"/>
</dbReference>
<comment type="caution">
    <text evidence="9">The sequence shown here is derived from an EMBL/GenBank/DDBJ whole genome shotgun (WGS) entry which is preliminary data.</text>
</comment>
<evidence type="ECO:0000256" key="5">
    <source>
        <dbReference type="ARBA" id="ARBA00023125"/>
    </source>
</evidence>
<feature type="region of interest" description="Disordered" evidence="7">
    <location>
        <begin position="1168"/>
        <end position="1214"/>
    </location>
</feature>
<feature type="compositionally biased region" description="Basic residues" evidence="7">
    <location>
        <begin position="1"/>
        <end position="12"/>
    </location>
</feature>
<feature type="compositionally biased region" description="Basic and acidic residues" evidence="7">
    <location>
        <begin position="1190"/>
        <end position="1202"/>
    </location>
</feature>
<dbReference type="Gene3D" id="4.10.1000.10">
    <property type="entry name" value="Zinc finger, CCCH-type"/>
    <property type="match status" value="2"/>
</dbReference>
<evidence type="ECO:0000256" key="1">
    <source>
        <dbReference type="ARBA" id="ARBA00022723"/>
    </source>
</evidence>
<reference evidence="9 10" key="1">
    <citation type="journal article" date="2020" name="IScience">
        <title>Genome Sequencing of the Endangered Kingdonia uniflora (Circaeasteraceae, Ranunculales) Reveals Potential Mechanisms of Evolutionary Specialization.</title>
        <authorList>
            <person name="Sun Y."/>
            <person name="Deng T."/>
            <person name="Zhang A."/>
            <person name="Moore M.J."/>
            <person name="Landis J.B."/>
            <person name="Lin N."/>
            <person name="Zhang H."/>
            <person name="Zhang X."/>
            <person name="Huang J."/>
            <person name="Zhang X."/>
            <person name="Sun H."/>
            <person name="Wang H."/>
        </authorList>
    </citation>
    <scope>NUCLEOTIDE SEQUENCE [LARGE SCALE GENOMIC DNA]</scope>
    <source>
        <strain evidence="9">TB1705</strain>
        <tissue evidence="9">Leaf</tissue>
    </source>
</reference>
<evidence type="ECO:0000256" key="3">
    <source>
        <dbReference type="ARBA" id="ARBA00022771"/>
    </source>
</evidence>
<keyword evidence="2" id="KW-0677">Repeat</keyword>
<evidence type="ECO:0000256" key="4">
    <source>
        <dbReference type="ARBA" id="ARBA00022833"/>
    </source>
</evidence>
<dbReference type="GO" id="GO:0008270">
    <property type="term" value="F:zinc ion binding"/>
    <property type="evidence" value="ECO:0007669"/>
    <property type="project" value="UniProtKB-KW"/>
</dbReference>
<dbReference type="FunFam" id="4.10.1000.10:FF:000008">
    <property type="entry name" value="zinc finger CCCH domain-containing protein 3"/>
    <property type="match status" value="1"/>
</dbReference>
<accession>A0A7J7LYP8</accession>
<organism evidence="9 10">
    <name type="scientific">Kingdonia uniflora</name>
    <dbReference type="NCBI Taxonomy" id="39325"/>
    <lineage>
        <taxon>Eukaryota</taxon>
        <taxon>Viridiplantae</taxon>
        <taxon>Streptophyta</taxon>
        <taxon>Embryophyta</taxon>
        <taxon>Tracheophyta</taxon>
        <taxon>Spermatophyta</taxon>
        <taxon>Magnoliopsida</taxon>
        <taxon>Ranunculales</taxon>
        <taxon>Circaeasteraceae</taxon>
        <taxon>Kingdonia</taxon>
    </lineage>
</organism>
<feature type="compositionally biased region" description="Polar residues" evidence="7">
    <location>
        <begin position="1399"/>
        <end position="1414"/>
    </location>
</feature>
<gene>
    <name evidence="9" type="ORF">GIB67_003043</name>
</gene>
<dbReference type="PANTHER" id="PTHR46156">
    <property type="entry name" value="CCCH ZINGC FINGER"/>
    <property type="match status" value="1"/>
</dbReference>
<keyword evidence="3 6" id="KW-0863">Zinc-finger</keyword>
<feature type="zinc finger region" description="C3H1-type" evidence="6">
    <location>
        <begin position="1830"/>
        <end position="1857"/>
    </location>
</feature>
<evidence type="ECO:0000256" key="6">
    <source>
        <dbReference type="PROSITE-ProRule" id="PRU00723"/>
    </source>
</evidence>
<feature type="compositionally biased region" description="Polar residues" evidence="7">
    <location>
        <begin position="272"/>
        <end position="281"/>
    </location>
</feature>
<sequence length="1988" mass="220547">MDLRHLYTHHHQQQQQQHQQSNNNRIRYLSPPPPSSSSLSRIPITDDDRHQHSNLYLHLPPPPPLTTSLYHYHPQERSPSRVWENPVFLPTPSHHQPEFFANSYVEGGLDGWEQSRGYRVDDRDEGRRDRVYDPNYENCYRDRNEGRGYEHSYRDYDRRGQEEEFGGCEPEREKPQRQSALVRVQLQNPNLARRMKKDKLVSSGYLKLNQKRKGFDHSSPSRYCKSMPKRRDIDNLGPSGYLKSFPKRKDIDNSSPCRYSKAIQKRKDIDNLSPSGYLNSTPKRKDIDNSSPSGYSKLTLKRKDIDNPSPSGYSKLTPKRKDIDKLVSSEYPKSVSTVCQDDPNAASSSLGGGGGSEKEKDSIPVDVSFKSNALVAKEIMDSSSKRVSSVIVPVNDNATKKRKAMVPRTNSGRVAVNNVKKKSKLISEICKGSMDEDSTKNDPIAISKSQIGLTRSEDKVEVAEHATIEIPPKPHLNGIDVSYGSNLSLESPLVTAQLAENVVLASTESKNGTESAVNRLLESNIGPIVYSDGYITGRQGSPSSLVIEVSKVDAVGFTEGSAQLERTGSKNNVGTKGDSAACSGSSYPPISVDFEGGVVNRCSPTLDLNLALGSMGGSSQCLEIESMNDGNINASLGSIGHSTQIERIVDKNDIFSDGNVTEQLVPTSLRLDEVLQGDGNMKPLVVDNPSSSIVGPDRVYAPKLKKKKKKPKKKLVRSLPTEVPERGFFSKDFSTVYPDVDSSCIKGIAQLEEKVTFSAIETGSDIRAAINVSVENIAVLGSSLHPIIISDDICTDEGKNERNITIFSDFLRSGMTEDLEGHENVFYSTLGGNPLKVKTESYIASRFCSRIVDKLEGANNIISSDDVEINGFLESNPIVESRLICAENSQKKKKKKKKNKKKRKNLASGLSLGLSSYSLTELSKDGPANRDSSFKGSLQLNEIQNTNDIEDVVNLSQENVPVLGSPSSSIEVIPQTSIEVIPQSSVQMIPQYVSNETFSANRSKKPKLMFPNSGLPSSHVSEIHKGPKIVNNRNMDSESFLLEKFVTVESPILISEEDEISKEPFRNTPNICLGSTSLKHETSNIASLDVHNFVSDERAPIKAVEDPYYDTLIQEKLPSVSGCGVKTLGASTAKSSVEEMKCVSDRDKKMDSEKAVFAVPETCVLNSTQPHGNVSSKINPSHFNVPGKEPMTRDSSDVKSDQKMQNNPPTSEKTLWKKKDHQPINFLKPTGGVQKKTHQAPLIPRGVPGRVPFATGSIKGSTARPRTWHRADNPPVSVRQKESFLKAGRPPRVSPRKLAKPSSTTYVRKGNSLVRKDVPVAALPQGSHGLSTIVYRNPAGADGTKVNVVEPPNHLRVGIGRSKAPSLLQSTKSSDDVPKLSRDCTSFRCPDPLSEGDTETSLNHTRPYENQASLDKNPEPTNHNKRGELNQFVPSPSPDVSEDTQILPPTIPSDHYYKRSKNQLIRGIPEDSTTLNGQRALTGSSKTCSRNLSEQRPDKVLGRTKKPSKLSLVWTLQGSQSKNELTNSLQCKKGFPYLSPRKNMANWRNFMYNSTSISNQSSFSLTSLGRKMLSRKRGAVFIRSKGGYTLRKSKVLSVGGSHLKWSKSIEKQSKKANEEATLAVATVERKKREQKGAACKFTTAKNRNRSFRSSRERIFRIGSVRYKMDSTKRTLQRIPDEKSSCAADLQSETDNKKSPVPKRLLIGNDEYVRIGNGNKLVRDPKKLVRILASEKVRWSLHTVRLRSVKKQQYCQFFTRFGKCNKDGGKCQYIHDPAKIAVCTKFLKGLCSNNNCKLTHKVIPERMQDCSYFLQGLCTNKSCPYRHVNVNPKASVCKGFLRGYCADGDECTKKHNYVCPQFEATGVCSQGITCKLHHPKNRNKSKKLKRFKNSKNTKGRYFGSPLVGIGEAVADATENIIEQKNDETFFRGGKSVEFVNLFISEEDQGDANLVSIMHTSLSDDEPSDLQSEDLDEIIKPFRIMNRAPR</sequence>
<dbReference type="SMART" id="SM00356">
    <property type="entry name" value="ZnF_C3H1"/>
    <property type="match status" value="5"/>
</dbReference>
<evidence type="ECO:0000259" key="8">
    <source>
        <dbReference type="PROSITE" id="PS50103"/>
    </source>
</evidence>
<feature type="zinc finger region" description="C3H1-type" evidence="6">
    <location>
        <begin position="1749"/>
        <end position="1777"/>
    </location>
</feature>
<evidence type="ECO:0000313" key="10">
    <source>
        <dbReference type="Proteomes" id="UP000541444"/>
    </source>
</evidence>
<feature type="region of interest" description="Disordered" evidence="7">
    <location>
        <begin position="1680"/>
        <end position="1700"/>
    </location>
</feature>
<keyword evidence="10" id="KW-1185">Reference proteome</keyword>
<dbReference type="GO" id="GO:0005634">
    <property type="term" value="C:nucleus"/>
    <property type="evidence" value="ECO:0007669"/>
    <property type="project" value="UniProtKB-ARBA"/>
</dbReference>
<dbReference type="FunFam" id="4.10.1000.10:FF:000022">
    <property type="entry name" value="Zinc finger CCCH domain-containing protein 7"/>
    <property type="match status" value="1"/>
</dbReference>
<feature type="domain" description="C3H1-type" evidence="8">
    <location>
        <begin position="1830"/>
        <end position="1857"/>
    </location>
</feature>
<feature type="domain" description="C3H1-type" evidence="8">
    <location>
        <begin position="1803"/>
        <end position="1829"/>
    </location>
</feature>
<name>A0A7J7LYP8_9MAGN</name>